<dbReference type="Pfam" id="PF00439">
    <property type="entry name" value="Bromodomain"/>
    <property type="match status" value="1"/>
</dbReference>
<feature type="compositionally biased region" description="Basic residues" evidence="7">
    <location>
        <begin position="274"/>
        <end position="284"/>
    </location>
</feature>
<feature type="compositionally biased region" description="Acidic residues" evidence="7">
    <location>
        <begin position="2191"/>
        <end position="2206"/>
    </location>
</feature>
<keyword evidence="4" id="KW-0804">Transcription</keyword>
<evidence type="ECO:0000259" key="8">
    <source>
        <dbReference type="PROSITE" id="PS50014"/>
    </source>
</evidence>
<feature type="compositionally biased region" description="Basic and acidic residues" evidence="7">
    <location>
        <begin position="261"/>
        <end position="273"/>
    </location>
</feature>
<feature type="compositionally biased region" description="Pro residues" evidence="7">
    <location>
        <begin position="513"/>
        <end position="523"/>
    </location>
</feature>
<feature type="region of interest" description="Disordered" evidence="7">
    <location>
        <begin position="1653"/>
        <end position="1700"/>
    </location>
</feature>
<sequence>MEVSAGTLIRDVLGVGRCGDDYIINHNHLGSSHLGQDCKTQAVSSAFFRQLCKRRKGTVALLASTFGNFDEDGNLDNEELRPLIQSLPNSSYSNLFNIGTVLGSLKITGRGPIQLHPALTDPDAAGPLPFNSLFAYAPPEPIPQVASRNPHAAAVQGSPPAAATPPPLTASALLADQALLHLACDPEVAPEGGDDRRESDAESSEDEEGDGSARPLAAAAMITHRPAAATDQGRAAPKATVFDPLSLVPWDDPAMWDDRSKMGTHKIHPEPRLARSKPSIRRRPTGPALRGRCRRRPDHGAQQPQETHLSHLLTADWLRDVQWDTARARARAEAAGATTTTGGHPAAGGWAGAPSAPVPLLLDLNDVALLVEEVASSVPPPPPIPVRPPAALSLAAPAAPAPAGADEEEIDERDPQLRKGIGDVLGMQEEEEPPPPEPEEGAEGPTPSLEAVPPAATPIPGGAAPAASLLEPLTSIALWAAPQQQQTSQAGMQVAKKRFTMVVDEELDDEESPPLPVAPPPNTPDVKIIENRPMVVHSRPAVHLLSLKTELTQVDKMLWHRPQMREPPKAPLMVTFLAPELRPPWLEARSNKARRNAAVTTITAAGAADEPAPAPLPPSDEEVEAIRPLEVFKHTRDLTANDGRVVLMEYLEEYPLLLSGCGMATRVRYYYRKFNEKDAYKPKFADGDTAILELGDQSPFLGDVDQGSAVGSIENNLFLAPMFAHDPRPTDFLCTIPRAAATTGPFTCTIRKIDNCFAVGQQQPKVVVPAVQSQQHQEYLNDRLTVFITRHFKHKKNAGRIRIGQVTSAFQSLTESKIRKRLKDWAHYVRGGQGYWEVNDMDKLFTEDKLQELMTPERVCRIESMLAGFSRARKTSNTIPSDDPNAQAITIQLVGPGDPIGRNAGFSYLKQAPRANSRVEDRTSVIPRTVGGAGDLRRLSMDEMRQILLNLGEPDSRIASLSRWDRVKLLRHIATDQYESGEATSDLSKYARGSKLTGEEQRWMHQAQREVIFQEQMQVLSAQKTLELQRERRAQRTKKLQKKQRRRPPPATATATATATTPAGGPTPTGTETAAAGAEGEGEAEADEPSDDEDEDELSDEDEGDDELDEFQQELARHLAATADAAQNAPSTAEKKDREDYLALLQDFDGAAPKSPAPAATTPANAGPAAAAAAAAGGPPVAPGLEGAVVLGFVPYAAVPPPPTTGAADAAATAPGEAGTGPDGTPAQPPEGPGLLMGSSQWSADGANFPRPAGRKKRMIIKRTSTELLPNGDKKVTVTYQRDPRLINAFLNILRQSESRRRNGPAALTPEDELKKQEMKKTRRKLLEKLRRTRKTNAKLGEERAALEKYIPLTSGTAAIQDPAAILEAVPELKEKKLVRGIVKLAKSQCKLRCTACGQVGHIKTNRACPMYREHDKDQPTAAEAGLVKHGATALSLVIDNKKIEEKRREELKVKIKPKRHLPASTPPALAKKPLVPVVRKSRRTSAHVDLNSAILKFLEGDLWKQPYAQPFHAPVQPKVPHTRTPRPTRHVRHPHPIPPAARLIFFISSPPPRSVPLAAPLGQDAPDYRDVIAEPMDLGLVRSRLRDSFYRSFAGFLADIRLLCANAHTYNDKKPANQHIPPQADQVLKLCMDEYAKNETQYKPLEDAIAEQTARDEKEKEDQGHPGAAAGPASSPLPRKIKRPPGAKPGSLAARAKPTAPVAPILSAQEGMMQLGLEHIDHGGDAATATGAAEETDEAAGDEAGDEEDSMMTWEEGGEEALPPAAATATALPGAAGARPGLMVRDDDNEDSDTGAGAGAAGGSAAPGEAGEEGDEDDLQDFADPSLAALGAPAAPGQQPQPAAGEPLGDEEETPEETEALARELARYEKRLDALGAREEDRPMHGLAPLPPAGRPPTHAAGWDEEARSFMVEPPPQYREATATPTARPPAAALPPLKAIPARRTPSRTASPAPSPGPGASRGRKHPRASSPPTAAPEAGPAAPQQQPAPVPHPHHHRHKAAHAAPLLAAAVAGEPQKGGAAAAAVGAAVGGPDDLLLDMGYEPISPPTAAPAPARAAPYHSAAVAAPAAPPPASTGLKLRIKVSRTTTTPATTPSAPLPPPSPPAVEAAASLAASSPPAPAAPLLGLSLDPKARRSSTGGPQATSALSPPAPARQTQPLPPPPPPPPPPVAQQPQPQPSVMPMLPPVEPNEDGADEDLLIDIEGDSPSVPLSQSPPPLPRDPSAAAAPPPYLPAASSSLFLPPAGPPATATPPAVAALPFAPPADAAAAAPRLMLKIRRPVGGEGGGDEHRHKHKHRHRDGGPA</sequence>
<feature type="domain" description="Bromo" evidence="8">
    <location>
        <begin position="1564"/>
        <end position="1619"/>
    </location>
</feature>
<dbReference type="InterPro" id="IPR040240">
    <property type="entry name" value="TAF1"/>
</dbReference>
<keyword evidence="5" id="KW-0539">Nucleus</keyword>
<dbReference type="PANTHER" id="PTHR13900:SF0">
    <property type="entry name" value="TRANSCRIPTION INITIATION FACTOR TFIID SUBUNIT 1"/>
    <property type="match status" value="1"/>
</dbReference>
<feature type="compositionally biased region" description="Low complexity" evidence="7">
    <location>
        <begin position="1922"/>
        <end position="1953"/>
    </location>
</feature>
<feature type="region of interest" description="Disordered" evidence="7">
    <location>
        <begin position="1514"/>
        <end position="1535"/>
    </location>
</feature>
<feature type="region of interest" description="Disordered" evidence="7">
    <location>
        <begin position="507"/>
        <end position="526"/>
    </location>
</feature>
<feature type="compositionally biased region" description="Low complexity" evidence="7">
    <location>
        <begin position="443"/>
        <end position="466"/>
    </location>
</feature>
<feature type="compositionally biased region" description="Acidic residues" evidence="7">
    <location>
        <begin position="1811"/>
        <end position="1822"/>
    </location>
</feature>
<dbReference type="InterPro" id="IPR001487">
    <property type="entry name" value="Bromodomain"/>
</dbReference>
<dbReference type="PROSITE" id="PS50014">
    <property type="entry name" value="BROMODOMAIN_2"/>
    <property type="match status" value="1"/>
</dbReference>
<organism evidence="9 10">
    <name type="scientific">Paratrimastix pyriformis</name>
    <dbReference type="NCBI Taxonomy" id="342808"/>
    <lineage>
        <taxon>Eukaryota</taxon>
        <taxon>Metamonada</taxon>
        <taxon>Preaxostyla</taxon>
        <taxon>Paratrimastigidae</taxon>
        <taxon>Paratrimastix</taxon>
    </lineage>
</organism>
<name>A0ABQ8UT12_9EUKA</name>
<evidence type="ECO:0000313" key="9">
    <source>
        <dbReference type="EMBL" id="KAJ4461662.1"/>
    </source>
</evidence>
<feature type="compositionally biased region" description="Basic residues" evidence="7">
    <location>
        <begin position="1521"/>
        <end position="1535"/>
    </location>
</feature>
<feature type="compositionally biased region" description="Basic residues" evidence="7">
    <location>
        <begin position="2293"/>
        <end position="2306"/>
    </location>
</feature>
<feature type="compositionally biased region" description="Low complexity" evidence="7">
    <location>
        <begin position="1052"/>
        <end position="1078"/>
    </location>
</feature>
<feature type="region of interest" description="Disordered" evidence="7">
    <location>
        <begin position="427"/>
        <end position="466"/>
    </location>
</feature>
<dbReference type="Pfam" id="PF12157">
    <property type="entry name" value="DUF3591"/>
    <property type="match status" value="1"/>
</dbReference>
<feature type="compositionally biased region" description="Basic and acidic residues" evidence="7">
    <location>
        <begin position="1861"/>
        <end position="1885"/>
    </location>
</feature>
<evidence type="ECO:0000313" key="10">
    <source>
        <dbReference type="Proteomes" id="UP001141327"/>
    </source>
</evidence>
<feature type="compositionally biased region" description="Low complexity" evidence="7">
    <location>
        <begin position="1667"/>
        <end position="1679"/>
    </location>
</feature>
<reference evidence="9" key="1">
    <citation type="journal article" date="2022" name="bioRxiv">
        <title>Genomics of Preaxostyla Flagellates Illuminates Evolutionary Transitions and the Path Towards Mitochondrial Loss.</title>
        <authorList>
            <person name="Novak L.V.F."/>
            <person name="Treitli S.C."/>
            <person name="Pyrih J."/>
            <person name="Halakuc P."/>
            <person name="Pipaliya S.V."/>
            <person name="Vacek V."/>
            <person name="Brzon O."/>
            <person name="Soukal P."/>
            <person name="Eme L."/>
            <person name="Dacks J.B."/>
            <person name="Karnkowska A."/>
            <person name="Elias M."/>
            <person name="Hampl V."/>
        </authorList>
    </citation>
    <scope>NUCLEOTIDE SEQUENCE</scope>
    <source>
        <strain evidence="9">RCP-MX</strain>
    </source>
</reference>
<feature type="region of interest" description="Disordered" evidence="7">
    <location>
        <begin position="395"/>
        <end position="414"/>
    </location>
</feature>
<dbReference type="InterPro" id="IPR036427">
    <property type="entry name" value="Bromodomain-like_sf"/>
</dbReference>
<feature type="compositionally biased region" description="Low complexity" evidence="7">
    <location>
        <begin position="2107"/>
        <end position="2131"/>
    </location>
</feature>
<dbReference type="SUPFAM" id="SSF47370">
    <property type="entry name" value="Bromodomain"/>
    <property type="match status" value="1"/>
</dbReference>
<feature type="region of interest" description="Disordered" evidence="7">
    <location>
        <begin position="2087"/>
        <end position="2258"/>
    </location>
</feature>
<feature type="region of interest" description="Disordered" evidence="7">
    <location>
        <begin position="1724"/>
        <end position="2005"/>
    </location>
</feature>
<evidence type="ECO:0000256" key="5">
    <source>
        <dbReference type="ARBA" id="ARBA00023242"/>
    </source>
</evidence>
<evidence type="ECO:0000256" key="1">
    <source>
        <dbReference type="ARBA" id="ARBA00004123"/>
    </source>
</evidence>
<feature type="compositionally biased region" description="Low complexity" evidence="7">
    <location>
        <begin position="395"/>
        <end position="404"/>
    </location>
</feature>
<feature type="compositionally biased region" description="Low complexity" evidence="7">
    <location>
        <begin position="1828"/>
        <end position="1848"/>
    </location>
</feature>
<keyword evidence="3 6" id="KW-0103">Bromodomain</keyword>
<feature type="compositionally biased region" description="Low complexity" evidence="7">
    <location>
        <begin position="333"/>
        <end position="344"/>
    </location>
</feature>
<evidence type="ECO:0000256" key="2">
    <source>
        <dbReference type="ARBA" id="ARBA00023015"/>
    </source>
</evidence>
<evidence type="ECO:0000256" key="7">
    <source>
        <dbReference type="SAM" id="MobiDB-lite"/>
    </source>
</evidence>
<feature type="compositionally biased region" description="Low complexity" evidence="7">
    <location>
        <begin position="2235"/>
        <end position="2244"/>
    </location>
</feature>
<evidence type="ECO:0000256" key="3">
    <source>
        <dbReference type="ARBA" id="ARBA00023117"/>
    </source>
</evidence>
<feature type="compositionally biased region" description="Acidic residues" evidence="7">
    <location>
        <begin position="201"/>
        <end position="210"/>
    </location>
</feature>
<feature type="compositionally biased region" description="Low complexity" evidence="7">
    <location>
        <begin position="2088"/>
        <end position="2097"/>
    </location>
</feature>
<dbReference type="InterPro" id="IPR022591">
    <property type="entry name" value="TAF1_HAT_dom"/>
</dbReference>
<feature type="compositionally biased region" description="Pro residues" evidence="7">
    <location>
        <begin position="2160"/>
        <end position="2190"/>
    </location>
</feature>
<feature type="compositionally biased region" description="Low complexity" evidence="7">
    <location>
        <begin position="152"/>
        <end position="161"/>
    </location>
</feature>
<dbReference type="SMART" id="SM00297">
    <property type="entry name" value="BROMO"/>
    <property type="match status" value="1"/>
</dbReference>
<feature type="compositionally biased region" description="Acidic residues" evidence="7">
    <location>
        <begin position="1735"/>
        <end position="1751"/>
    </location>
</feature>
<dbReference type="PRINTS" id="PR00503">
    <property type="entry name" value="BROMODOMAIN"/>
</dbReference>
<feature type="compositionally biased region" description="Polar residues" evidence="7">
    <location>
        <begin position="2138"/>
        <end position="2149"/>
    </location>
</feature>
<dbReference type="CDD" id="cd04369">
    <property type="entry name" value="Bromodomain"/>
    <property type="match status" value="1"/>
</dbReference>
<feature type="compositionally biased region" description="Acidic residues" evidence="7">
    <location>
        <begin position="428"/>
        <end position="442"/>
    </location>
</feature>
<keyword evidence="2" id="KW-0805">Transcription regulation</keyword>
<accession>A0ABQ8UT12</accession>
<gene>
    <name evidence="9" type="ORF">PAPYR_1780</name>
</gene>
<feature type="region of interest" description="Disordered" evidence="7">
    <location>
        <begin position="141"/>
        <end position="168"/>
    </location>
</feature>
<protein>
    <submittedName>
        <fullName evidence="9">Transcription initiation factor TFIID subunit 1</fullName>
    </submittedName>
</protein>
<feature type="region of interest" description="Disordered" evidence="7">
    <location>
        <begin position="331"/>
        <end position="350"/>
    </location>
</feature>
<feature type="compositionally biased region" description="Basic residues" evidence="7">
    <location>
        <begin position="1994"/>
        <end position="2003"/>
    </location>
</feature>
<proteinExistence type="predicted"/>
<feature type="compositionally biased region" description="Basic and acidic residues" evidence="7">
    <location>
        <begin position="1654"/>
        <end position="1665"/>
    </location>
</feature>
<dbReference type="EMBL" id="JAPMOS010000006">
    <property type="protein sequence ID" value="KAJ4461662.1"/>
    <property type="molecule type" value="Genomic_DNA"/>
</dbReference>
<evidence type="ECO:0000256" key="4">
    <source>
        <dbReference type="ARBA" id="ARBA00023163"/>
    </source>
</evidence>
<dbReference type="Gene3D" id="1.20.920.10">
    <property type="entry name" value="Bromodomain-like"/>
    <property type="match status" value="1"/>
</dbReference>
<feature type="region of interest" description="Disordered" evidence="7">
    <location>
        <begin position="261"/>
        <end position="311"/>
    </location>
</feature>
<feature type="region of interest" description="Disordered" evidence="7">
    <location>
        <begin position="187"/>
        <end position="213"/>
    </location>
</feature>
<feature type="region of interest" description="Disordered" evidence="7">
    <location>
        <begin position="2273"/>
        <end position="2306"/>
    </location>
</feature>
<feature type="compositionally biased region" description="Low complexity" evidence="7">
    <location>
        <begin position="1205"/>
        <end position="1217"/>
    </location>
</feature>
<comment type="subcellular location">
    <subcellularLocation>
        <location evidence="1">Nucleus</location>
    </subcellularLocation>
</comment>
<dbReference type="Pfam" id="PF15288">
    <property type="entry name" value="zf-CCHC_6"/>
    <property type="match status" value="1"/>
</dbReference>
<feature type="compositionally biased region" description="Low complexity" evidence="7">
    <location>
        <begin position="1970"/>
        <end position="1987"/>
    </location>
</feature>
<comment type="caution">
    <text evidence="9">The sequence shown here is derived from an EMBL/GenBank/DDBJ whole genome shotgun (WGS) entry which is preliminary data.</text>
</comment>
<feature type="compositionally biased region" description="Low complexity" evidence="7">
    <location>
        <begin position="1761"/>
        <end position="1779"/>
    </location>
</feature>
<feature type="region of interest" description="Disordered" evidence="7">
    <location>
        <begin position="1027"/>
        <end position="1108"/>
    </location>
</feature>
<feature type="region of interest" description="Disordered" evidence="7">
    <location>
        <begin position="1298"/>
        <end position="1319"/>
    </location>
</feature>
<evidence type="ECO:0000256" key="6">
    <source>
        <dbReference type="PROSITE-ProRule" id="PRU00035"/>
    </source>
</evidence>
<feature type="compositionally biased region" description="Acidic residues" evidence="7">
    <location>
        <begin position="1080"/>
        <end position="1108"/>
    </location>
</feature>
<feature type="region of interest" description="Disordered" evidence="7">
    <location>
        <begin position="1203"/>
        <end position="1255"/>
    </location>
</feature>
<dbReference type="InterPro" id="IPR041670">
    <property type="entry name" value="Znf-CCHC_6"/>
</dbReference>
<feature type="compositionally biased region" description="Basic residues" evidence="7">
    <location>
        <begin position="1035"/>
        <end position="1048"/>
    </location>
</feature>
<feature type="compositionally biased region" description="Acidic residues" evidence="7">
    <location>
        <begin position="1849"/>
        <end position="1860"/>
    </location>
</feature>
<dbReference type="PANTHER" id="PTHR13900">
    <property type="entry name" value="TRANSCRIPTION INITIATION FACTOR TFIID"/>
    <property type="match status" value="1"/>
</dbReference>
<keyword evidence="10" id="KW-1185">Reference proteome</keyword>
<dbReference type="Proteomes" id="UP001141327">
    <property type="component" value="Unassembled WGS sequence"/>
</dbReference>